<name>A0A9Q4KLX9_9BACT</name>
<evidence type="ECO:0000256" key="1">
    <source>
        <dbReference type="SAM" id="MobiDB-lite"/>
    </source>
</evidence>
<feature type="region of interest" description="Disordered" evidence="1">
    <location>
        <begin position="176"/>
        <end position="199"/>
    </location>
</feature>
<evidence type="ECO:0000313" key="2">
    <source>
        <dbReference type="EMBL" id="MCZ6159109.1"/>
    </source>
</evidence>
<dbReference type="AlphaFoldDB" id="A0A9Q4KLX9"/>
<accession>A0A9Q4KLX9</accession>
<feature type="compositionally biased region" description="Basic and acidic residues" evidence="1">
    <location>
        <begin position="185"/>
        <end position="199"/>
    </location>
</feature>
<evidence type="ECO:0000313" key="3">
    <source>
        <dbReference type="Proteomes" id="UP001075225"/>
    </source>
</evidence>
<organism evidence="2 3">
    <name type="scientific">Campylobacter ureolyticus</name>
    <dbReference type="NCBI Taxonomy" id="827"/>
    <lineage>
        <taxon>Bacteria</taxon>
        <taxon>Pseudomonadati</taxon>
        <taxon>Campylobacterota</taxon>
        <taxon>Epsilonproteobacteria</taxon>
        <taxon>Campylobacterales</taxon>
        <taxon>Campylobacteraceae</taxon>
        <taxon>Campylobacter</taxon>
    </lineage>
</organism>
<comment type="caution">
    <text evidence="2">The sequence shown here is derived from an EMBL/GenBank/DDBJ whole genome shotgun (WGS) entry which is preliminary data.</text>
</comment>
<gene>
    <name evidence="2" type="ORF">O6B32_01210</name>
</gene>
<proteinExistence type="predicted"/>
<dbReference type="EMBL" id="JAPXGO010000001">
    <property type="protein sequence ID" value="MCZ6159109.1"/>
    <property type="molecule type" value="Genomic_DNA"/>
</dbReference>
<reference evidence="2" key="1">
    <citation type="submission" date="2022-12" db="EMBL/GenBank/DDBJ databases">
        <title>Species Delineation and Comparative Genomics within the Campylobacter ureolyticus Complex.</title>
        <authorList>
            <person name="Maki J."/>
            <person name="Howard M."/>
            <person name="Connelly S."/>
            <person name="Hardy D.J."/>
            <person name="Cameron A."/>
        </authorList>
    </citation>
    <scope>NUCLEOTIDE SEQUENCE</scope>
    <source>
        <strain evidence="2">URMC_787</strain>
    </source>
</reference>
<sequence>MSILKELNQRPIAYYPLYAKLTGSTTAGILLSQLMYWFSKRDKIFKTDAEILEETMLTTNELRGAKLKLKNVNFIKITREGTPARTFYQINWQEYEKALLSFSKEKEKFTTKKTKNSTVKITKQDCGNSQNLSSENHQTSLVKTTELDSWNSPNKIWEIPETINKVTEITTEITTETTSENLLSAREKKSVPDFSKSSDLKNKKNEEALVSKPEISNVEAYEQSLKSFDLKYKTDFNTPGVSYKKRLKEFIDQQRIENPDYQSYEEFEISLLAKGYKYQNFAMAYLTWQSNNQKNGSSYKNNFQNSYQNSFREETSPEMREYLDRYLKRLDEPSPFNYYDTLMADYRAQQRSLNA</sequence>
<dbReference type="Proteomes" id="UP001075225">
    <property type="component" value="Unassembled WGS sequence"/>
</dbReference>
<protein>
    <submittedName>
        <fullName evidence="2">Uncharacterized protein</fullName>
    </submittedName>
</protein>
<dbReference type="RefSeq" id="WP_269484234.1">
    <property type="nucleotide sequence ID" value="NZ_JAPXGJ010000001.1"/>
</dbReference>